<dbReference type="Gene3D" id="2.160.10.10">
    <property type="entry name" value="Hexapeptide repeat proteins"/>
    <property type="match status" value="1"/>
</dbReference>
<dbReference type="InterPro" id="IPR011004">
    <property type="entry name" value="Trimer_LpxA-like_sf"/>
</dbReference>
<dbReference type="InterPro" id="IPR001451">
    <property type="entry name" value="Hexapep"/>
</dbReference>
<dbReference type="PANTHER" id="PTHR42811">
    <property type="entry name" value="SERINE ACETYLTRANSFERASE"/>
    <property type="match status" value="1"/>
</dbReference>
<dbReference type="InterPro" id="IPR005881">
    <property type="entry name" value="Ser_O-AcTrfase"/>
</dbReference>
<keyword evidence="2" id="KW-1185">Reference proteome</keyword>
<accession>A0ABM6N2D6</accession>
<dbReference type="Proteomes" id="UP000217258">
    <property type="component" value="Chromosome I"/>
</dbReference>
<organism evidence="1 2">
    <name type="scientific">Pseudoalteromonas issachenkonii</name>
    <dbReference type="NCBI Taxonomy" id="152297"/>
    <lineage>
        <taxon>Bacteria</taxon>
        <taxon>Pseudomonadati</taxon>
        <taxon>Pseudomonadota</taxon>
        <taxon>Gammaproteobacteria</taxon>
        <taxon>Alteromonadales</taxon>
        <taxon>Pseudoalteromonadaceae</taxon>
        <taxon>Pseudoalteromonas</taxon>
    </lineage>
</organism>
<reference evidence="1 2" key="1">
    <citation type="submission" date="2015-06" db="EMBL/GenBank/DDBJ databases">
        <authorList>
            <person name="Xie B.-B."/>
            <person name="Rong J.-C."/>
            <person name="Qin Q.-L."/>
            <person name="Zhang Y.-Z."/>
        </authorList>
    </citation>
    <scope>NUCLEOTIDE SEQUENCE [LARGE SCALE GENOMIC DNA]</scope>
    <source>
        <strain evidence="1 2">KMM 3549</strain>
    </source>
</reference>
<dbReference type="SUPFAM" id="SSF51161">
    <property type="entry name" value="Trimeric LpxA-like enzymes"/>
    <property type="match status" value="1"/>
</dbReference>
<evidence type="ECO:0000313" key="2">
    <source>
        <dbReference type="Proteomes" id="UP000217258"/>
    </source>
</evidence>
<dbReference type="EMBL" id="CP011030">
    <property type="protein sequence ID" value="ATC90342.1"/>
    <property type="molecule type" value="Genomic_DNA"/>
</dbReference>
<sequence>MTHNSAVFSETSIGKNTIFAYGGIGVVIHKRSVIGKNCIIGSNVTIGGKSQSINVPLIGDNCFIATGAKILGDVKVGNNCVIGANCVVVTDIPDNCVVAGIPGKVIKTDINPKDYY</sequence>
<gene>
    <name evidence="1" type="primary">cysE</name>
    <name evidence="1" type="ORF">PISS_a1411</name>
</gene>
<protein>
    <submittedName>
        <fullName evidence="1">Serine O-acetyltransferase</fullName>
    </submittedName>
</protein>
<dbReference type="PIRSF" id="PIRSF000441">
    <property type="entry name" value="CysE"/>
    <property type="match status" value="1"/>
</dbReference>
<dbReference type="Pfam" id="PF00132">
    <property type="entry name" value="Hexapep"/>
    <property type="match status" value="1"/>
</dbReference>
<evidence type="ECO:0000313" key="1">
    <source>
        <dbReference type="EMBL" id="ATC90342.1"/>
    </source>
</evidence>
<proteinExistence type="predicted"/>
<name>A0ABM6N2D6_9GAMM</name>